<accession>A0AAU8A732</accession>
<proteinExistence type="predicted"/>
<keyword evidence="1" id="KW-0472">Membrane</keyword>
<sequence>MSVKHSVKILTALCWFTLACCLVELLWYSKKTSFSYSLVFTPELGYSLPFTASFLFVFALFFFFYVYALTPGKKNGHGIFTLSFFPTLALTLLYVIFALPYYQQNTLDFWYIVVYLLILISVLCFSICLFYKFRNKAAVFPFLKLLFITFVIACAMFLIKDISFIILDYIEAGTIIYTDYLVVSFLQFWIIMFSGFFLYKLLTDRSAYSRFVSAQAQSI</sequence>
<evidence type="ECO:0000313" key="2">
    <source>
        <dbReference type="EMBL" id="XCC61677.1"/>
    </source>
</evidence>
<dbReference type="AlphaFoldDB" id="A0AAU8A732"/>
<reference evidence="2" key="1">
    <citation type="submission" date="2023-02" db="EMBL/GenBank/DDBJ databases">
        <title>Gut commensal Christensenella minuta modulates host metabolism via a new class of secondary bile acids.</title>
        <authorList>
            <person name="Liu C."/>
        </authorList>
    </citation>
    <scope>NUCLEOTIDE SEQUENCE</scope>
    <source>
        <strain evidence="2">CA70</strain>
    </source>
</reference>
<dbReference type="EMBL" id="CP117826">
    <property type="protein sequence ID" value="XCC61677.1"/>
    <property type="molecule type" value="Genomic_DNA"/>
</dbReference>
<feature type="transmembrane region" description="Helical" evidence="1">
    <location>
        <begin position="138"/>
        <end position="160"/>
    </location>
</feature>
<organism evidence="2">
    <name type="scientific">Christensenella massiliensis</name>
    <dbReference type="NCBI Taxonomy" id="1805714"/>
    <lineage>
        <taxon>Bacteria</taxon>
        <taxon>Bacillati</taxon>
        <taxon>Bacillota</taxon>
        <taxon>Clostridia</taxon>
        <taxon>Christensenellales</taxon>
        <taxon>Christensenellaceae</taxon>
        <taxon>Christensenella</taxon>
    </lineage>
</organism>
<dbReference type="PROSITE" id="PS51257">
    <property type="entry name" value="PROKAR_LIPOPROTEIN"/>
    <property type="match status" value="1"/>
</dbReference>
<feature type="transmembrane region" description="Helical" evidence="1">
    <location>
        <begin position="180"/>
        <end position="202"/>
    </location>
</feature>
<name>A0AAU8A732_9FIRM</name>
<evidence type="ECO:0000256" key="1">
    <source>
        <dbReference type="SAM" id="Phobius"/>
    </source>
</evidence>
<keyword evidence="1" id="KW-0812">Transmembrane</keyword>
<gene>
    <name evidence="2" type="ORF">PUP29_09080</name>
</gene>
<keyword evidence="1" id="KW-1133">Transmembrane helix</keyword>
<feature type="transmembrane region" description="Helical" evidence="1">
    <location>
        <begin position="79"/>
        <end position="103"/>
    </location>
</feature>
<feature type="transmembrane region" description="Helical" evidence="1">
    <location>
        <begin position="7"/>
        <end position="28"/>
    </location>
</feature>
<feature type="transmembrane region" description="Helical" evidence="1">
    <location>
        <begin position="48"/>
        <end position="67"/>
    </location>
</feature>
<dbReference type="RefSeq" id="WP_079546168.1">
    <property type="nucleotide sequence ID" value="NZ_CP117826.1"/>
</dbReference>
<feature type="transmembrane region" description="Helical" evidence="1">
    <location>
        <begin position="109"/>
        <end position="131"/>
    </location>
</feature>
<protein>
    <submittedName>
        <fullName evidence="2">Uncharacterized protein</fullName>
    </submittedName>
</protein>